<evidence type="ECO:0000256" key="8">
    <source>
        <dbReference type="ARBA" id="ARBA00023034"/>
    </source>
</evidence>
<dbReference type="OMA" id="RVWNECR"/>
<keyword evidence="6 10" id="KW-0735">Signal-anchor</keyword>
<evidence type="ECO:0000256" key="9">
    <source>
        <dbReference type="ARBA" id="ARBA00023136"/>
    </source>
</evidence>
<dbReference type="OrthoDB" id="5957813at2759"/>
<name>A0A553NDM9_TIGCA</name>
<evidence type="ECO:0000256" key="4">
    <source>
        <dbReference type="ARBA" id="ARBA00022679"/>
    </source>
</evidence>
<evidence type="ECO:0000256" key="7">
    <source>
        <dbReference type="ARBA" id="ARBA00022989"/>
    </source>
</evidence>
<dbReference type="PANTHER" id="PTHR11214">
    <property type="entry name" value="BETA-1,3-N-ACETYLGLUCOSAMINYLTRANSFERASE"/>
    <property type="match status" value="1"/>
</dbReference>
<evidence type="ECO:0000313" key="11">
    <source>
        <dbReference type="EMBL" id="TRY63459.1"/>
    </source>
</evidence>
<comment type="subcellular location">
    <subcellularLocation>
        <location evidence="1 10">Golgi apparatus membrane</location>
        <topology evidence="1 10">Single-pass type II membrane protein</topology>
    </subcellularLocation>
</comment>
<protein>
    <recommendedName>
        <fullName evidence="10">Hexosyltransferase</fullName>
        <ecNumber evidence="10">2.4.1.-</ecNumber>
    </recommendedName>
</protein>
<accession>A0A553NDM9</accession>
<dbReference type="GO" id="GO:0006493">
    <property type="term" value="P:protein O-linked glycosylation"/>
    <property type="evidence" value="ECO:0007669"/>
    <property type="project" value="TreeGrafter"/>
</dbReference>
<reference evidence="11 12" key="1">
    <citation type="journal article" date="2018" name="Nat. Ecol. Evol.">
        <title>Genomic signatures of mitonuclear coevolution across populations of Tigriopus californicus.</title>
        <authorList>
            <person name="Barreto F.S."/>
            <person name="Watson E.T."/>
            <person name="Lima T.G."/>
            <person name="Willett C.S."/>
            <person name="Edmands S."/>
            <person name="Li W."/>
            <person name="Burton R.S."/>
        </authorList>
    </citation>
    <scope>NUCLEOTIDE SEQUENCE [LARGE SCALE GENOMIC DNA]</scope>
    <source>
        <strain evidence="11 12">San Diego</strain>
    </source>
</reference>
<organism evidence="11 12">
    <name type="scientific">Tigriopus californicus</name>
    <name type="common">Marine copepod</name>
    <dbReference type="NCBI Taxonomy" id="6832"/>
    <lineage>
        <taxon>Eukaryota</taxon>
        <taxon>Metazoa</taxon>
        <taxon>Ecdysozoa</taxon>
        <taxon>Arthropoda</taxon>
        <taxon>Crustacea</taxon>
        <taxon>Multicrustacea</taxon>
        <taxon>Hexanauplia</taxon>
        <taxon>Copepoda</taxon>
        <taxon>Harpacticoida</taxon>
        <taxon>Harpacticidae</taxon>
        <taxon>Tigriopus</taxon>
    </lineage>
</organism>
<dbReference type="PANTHER" id="PTHR11214:SF349">
    <property type="entry name" value="BETA-1,3-GALACTOSYLTRANSFERASE BRN"/>
    <property type="match status" value="1"/>
</dbReference>
<keyword evidence="7 10" id="KW-1133">Transmembrane helix</keyword>
<keyword evidence="8 10" id="KW-0333">Golgi apparatus</keyword>
<dbReference type="AlphaFoldDB" id="A0A553NDM9"/>
<dbReference type="Gene3D" id="3.90.550.50">
    <property type="match status" value="1"/>
</dbReference>
<evidence type="ECO:0000256" key="3">
    <source>
        <dbReference type="ARBA" id="ARBA00022676"/>
    </source>
</evidence>
<dbReference type="GO" id="GO:0000139">
    <property type="term" value="C:Golgi membrane"/>
    <property type="evidence" value="ECO:0007669"/>
    <property type="project" value="UniProtKB-SubCell"/>
</dbReference>
<evidence type="ECO:0000256" key="10">
    <source>
        <dbReference type="RuleBase" id="RU363063"/>
    </source>
</evidence>
<dbReference type="Pfam" id="PF01762">
    <property type="entry name" value="Galactosyl_T"/>
    <property type="match status" value="2"/>
</dbReference>
<dbReference type="EC" id="2.4.1.-" evidence="10"/>
<dbReference type="GO" id="GO:0008194">
    <property type="term" value="F:UDP-glycosyltransferase activity"/>
    <property type="evidence" value="ECO:0007669"/>
    <property type="project" value="TreeGrafter"/>
</dbReference>
<keyword evidence="12" id="KW-1185">Reference proteome</keyword>
<keyword evidence="5 10" id="KW-0812">Transmembrane</keyword>
<dbReference type="InterPro" id="IPR002659">
    <property type="entry name" value="Glyco_trans_31"/>
</dbReference>
<evidence type="ECO:0000256" key="2">
    <source>
        <dbReference type="ARBA" id="ARBA00008661"/>
    </source>
</evidence>
<keyword evidence="9 10" id="KW-0472">Membrane</keyword>
<proteinExistence type="inferred from homology"/>
<keyword evidence="4" id="KW-0808">Transferase</keyword>
<keyword evidence="3 10" id="KW-0328">Glycosyltransferase</keyword>
<feature type="transmembrane region" description="Helical" evidence="10">
    <location>
        <begin position="21"/>
        <end position="38"/>
    </location>
</feature>
<dbReference type="FunFam" id="3.90.550.50:FF:000042">
    <property type="entry name" value="Hexosyltransferase"/>
    <property type="match status" value="1"/>
</dbReference>
<sequence length="377" mass="45142">MMLRQVHRFVTRLKLKHVVPAAIVLFFLCDIVGLFHYLRAKDYETSFQWPLEGNILELATQMRRGETPTLKPINPHDYMLVKHSKGKCIQEDGVHYANLRLIYLVKSAVDHFEHREVIRKTWGFERRFSDVEIRTVFLLGQRPEQLHLKDRVMEEYKKHKDILQGDFYDSYFNNTLKTMMGMRWAMEQCPTSRFYFFVDDDYYVSTRNTLAFLRNPLNYPHYLEDPVVSFDDETFQVRKLQQIVNFDIPTDAKLLAGFVFRSRPLRQKWSKWYVDVEEYPFHLWPPYVTAGAYIMSRTALSDMYFGSYFVKRFRFDDIYLGILAKKLELELTHCDEFHFHRKPYTVRGYRHVVASHGFSDPQEMSRVWNQQKESGNA</sequence>
<evidence type="ECO:0000313" key="12">
    <source>
        <dbReference type="Proteomes" id="UP000318571"/>
    </source>
</evidence>
<dbReference type="EMBL" id="VCGU01000458">
    <property type="protein sequence ID" value="TRY63459.1"/>
    <property type="molecule type" value="Genomic_DNA"/>
</dbReference>
<evidence type="ECO:0000256" key="5">
    <source>
        <dbReference type="ARBA" id="ARBA00022692"/>
    </source>
</evidence>
<evidence type="ECO:0000256" key="6">
    <source>
        <dbReference type="ARBA" id="ARBA00022968"/>
    </source>
</evidence>
<comment type="caution">
    <text evidence="11">The sequence shown here is derived from an EMBL/GenBank/DDBJ whole genome shotgun (WGS) entry which is preliminary data.</text>
</comment>
<evidence type="ECO:0000256" key="1">
    <source>
        <dbReference type="ARBA" id="ARBA00004323"/>
    </source>
</evidence>
<gene>
    <name evidence="11" type="ORF">TCAL_03628</name>
</gene>
<dbReference type="GO" id="GO:0016758">
    <property type="term" value="F:hexosyltransferase activity"/>
    <property type="evidence" value="ECO:0007669"/>
    <property type="project" value="InterPro"/>
</dbReference>
<dbReference type="Proteomes" id="UP000318571">
    <property type="component" value="Chromosome 10"/>
</dbReference>
<comment type="similarity">
    <text evidence="2 10">Belongs to the glycosyltransferase 31 family.</text>
</comment>